<dbReference type="InterPro" id="IPR041931">
    <property type="entry name" value="DNA_pol3_alpha_thumb_dom"/>
</dbReference>
<dbReference type="Pfam" id="PF01336">
    <property type="entry name" value="tRNA_anti-codon"/>
    <property type="match status" value="1"/>
</dbReference>
<organism evidence="11 12">
    <name type="scientific">Salinisphaera dokdonensis CL-ES53</name>
    <dbReference type="NCBI Taxonomy" id="1304272"/>
    <lineage>
        <taxon>Bacteria</taxon>
        <taxon>Pseudomonadati</taxon>
        <taxon>Pseudomonadota</taxon>
        <taxon>Gammaproteobacteria</taxon>
        <taxon>Salinisphaerales</taxon>
        <taxon>Salinisphaeraceae</taxon>
        <taxon>Salinisphaera</taxon>
    </lineage>
</organism>
<keyword evidence="4" id="KW-0963">Cytoplasm</keyword>
<evidence type="ECO:0000256" key="6">
    <source>
        <dbReference type="ARBA" id="ARBA00022695"/>
    </source>
</evidence>
<comment type="catalytic activity">
    <reaction evidence="9">
        <text>DNA(n) + a 2'-deoxyribonucleoside 5'-triphosphate = DNA(n+1) + diphosphate</text>
        <dbReference type="Rhea" id="RHEA:22508"/>
        <dbReference type="Rhea" id="RHEA-COMP:17339"/>
        <dbReference type="Rhea" id="RHEA-COMP:17340"/>
        <dbReference type="ChEBI" id="CHEBI:33019"/>
        <dbReference type="ChEBI" id="CHEBI:61560"/>
        <dbReference type="ChEBI" id="CHEBI:173112"/>
        <dbReference type="EC" id="2.7.7.7"/>
    </reaction>
</comment>
<dbReference type="InterPro" id="IPR048472">
    <property type="entry name" value="DNA_pol_IIIA_C"/>
</dbReference>
<feature type="domain" description="Polymerase/histidinol phosphatase N-terminal" evidence="10">
    <location>
        <begin position="6"/>
        <end position="73"/>
    </location>
</feature>
<dbReference type="Pfam" id="PF07733">
    <property type="entry name" value="DNA_pol3_alpha"/>
    <property type="match status" value="1"/>
</dbReference>
<dbReference type="InterPro" id="IPR049821">
    <property type="entry name" value="PolIIIA_DnaE1_PHP"/>
</dbReference>
<dbReference type="PANTHER" id="PTHR32294">
    <property type="entry name" value="DNA POLYMERASE III SUBUNIT ALPHA"/>
    <property type="match status" value="1"/>
</dbReference>
<dbReference type="Pfam" id="PF17657">
    <property type="entry name" value="DNA_pol3_finger"/>
    <property type="match status" value="1"/>
</dbReference>
<evidence type="ECO:0000256" key="2">
    <source>
        <dbReference type="ARBA" id="ARBA00012417"/>
    </source>
</evidence>
<evidence type="ECO:0000256" key="7">
    <source>
        <dbReference type="ARBA" id="ARBA00022705"/>
    </source>
</evidence>
<dbReference type="InterPro" id="IPR004805">
    <property type="entry name" value="DnaE2/DnaE/PolC"/>
</dbReference>
<evidence type="ECO:0000313" key="12">
    <source>
        <dbReference type="Proteomes" id="UP001460888"/>
    </source>
</evidence>
<dbReference type="Gene3D" id="2.40.50.140">
    <property type="entry name" value="Nucleic acid-binding proteins"/>
    <property type="match status" value="1"/>
</dbReference>
<dbReference type="InterPro" id="IPR004013">
    <property type="entry name" value="PHP_dom"/>
</dbReference>
<dbReference type="SMART" id="SM00481">
    <property type="entry name" value="POLIIIAc"/>
    <property type="match status" value="1"/>
</dbReference>
<dbReference type="NCBIfam" id="TIGR00594">
    <property type="entry name" value="polc"/>
    <property type="match status" value="1"/>
</dbReference>
<evidence type="ECO:0000256" key="4">
    <source>
        <dbReference type="ARBA" id="ARBA00022490"/>
    </source>
</evidence>
<name>A0ABV2B383_9GAMM</name>
<keyword evidence="8" id="KW-0239">DNA-directed DNA polymerase</keyword>
<dbReference type="InterPro" id="IPR029460">
    <property type="entry name" value="DNAPol_HHH"/>
</dbReference>
<dbReference type="CDD" id="cd04485">
    <property type="entry name" value="DnaE_OBF"/>
    <property type="match status" value="1"/>
</dbReference>
<dbReference type="Gene3D" id="1.10.150.870">
    <property type="match status" value="1"/>
</dbReference>
<dbReference type="InterPro" id="IPR012340">
    <property type="entry name" value="NA-bd_OB-fold"/>
</dbReference>
<dbReference type="Pfam" id="PF20914">
    <property type="entry name" value="DNA_pol_IIIA_C"/>
    <property type="match status" value="1"/>
</dbReference>
<dbReference type="InterPro" id="IPR003141">
    <property type="entry name" value="Pol/His_phosphatase_N"/>
</dbReference>
<dbReference type="InterPro" id="IPR016195">
    <property type="entry name" value="Pol/histidinol_Pase-like"/>
</dbReference>
<evidence type="ECO:0000313" key="11">
    <source>
        <dbReference type="EMBL" id="MES1930355.1"/>
    </source>
</evidence>
<evidence type="ECO:0000256" key="1">
    <source>
        <dbReference type="ARBA" id="ARBA00004496"/>
    </source>
</evidence>
<sequence length="1165" mass="128524">MPADFVHLRVHTEYSLSDGIVRIKPLLSQTREAGMPAVAVTDNVNLFGMVKFYKAALGAGVKPIVGVDLHIDEGPQETPSRLTLIAQHRDGYRHLCELLTRAYLHGQSRGQVLCKREWVAEKAEGLIALSGGMVGDTGVALMAGKPELADQRALEWQQIFGDRYYLEVTRCERKGEAAWLSETVGLALRHDIPVVATNDVRFPHAEDFEAHEARVAIHGGYTLADPRRPKNYTAEQYLKTPEQMVELFADLPEALENTIEIAQRCNLELTLGENVLPEFPIPEGHDASSFLRAESERGLALRMADLYPDADKRAEQQPVYDQRLDHELGVIESMGFPGYFLIVADFIRWARENGVPVGPGRGSGAGSLVAYALGITDLDPLEYDLLFERFLNPERVSMPDFDVDFCMDGRDRVIEYVAQAYGANKVSQIITYGTMAARAVVRDVGRVLGHPYGMMDRIAKQIPFAPDMTLERALEESEELRQSKEDEEIGYLLDLAMALEGLSRNPGKHAGGVVIAPSDLIDFTPLYCEPGGNNRVTQFDKDDVEAVGLVKFDFLGLRTLTIIDRAVSVANERMAKQGKEPIDIRSLGMTDKATFDLLKAGDTTAVFQVESSGMRRLIKRLKPDAFEDIVALVALYRPGPLESGMVEDFIDRKHGAKVVYPHNSLAEVLEPTYGVILYQEQVMQIAQVLAGYSLGSADLLRRAMGKKKPEEMAKQRGGFIEGAVAKGIEENTAAYIFDLVEKFAGYGFNKSHSAAYALLTYQTAWLKVHYPADFMSAVLSADMDHTDKVVIMIDECHRMEIEVAPPDVNASEYDFSVVDDATIRYGLGALKGVGKGAIDTIIAERRDNGVYANLYDFCRRIDTSKANRRALEAMINAGALDALGPNRASLMQGLTRALAAAEQDRSAASAGQNDMFGLAEDAADNLGPPLEERPEWPEDERLKAERDTLGLYLTGHPIKAWEDELALMTGGKIADQVAAMPRPEEGGRGRRGAKRSAIVAGLVVEVRRMKKGKRIIVVLDDGSGRIECPLFEEKAAEYGHLLAADKLVIVEGNLQYDDFTDGFRLNANTVMDIGDARSRFASRVLLRLQAPATPDIDALAGCVDRHRAEAGCDVVLRYANDRARAVLTLGETRVRVCDELLADLRHLVGADQVQVRYRRAQTPVQ</sequence>
<keyword evidence="7" id="KW-0235">DNA replication</keyword>
<evidence type="ECO:0000259" key="10">
    <source>
        <dbReference type="SMART" id="SM00481"/>
    </source>
</evidence>
<dbReference type="EC" id="2.7.7.7" evidence="2"/>
<dbReference type="Pfam" id="PF02811">
    <property type="entry name" value="PHP"/>
    <property type="match status" value="1"/>
</dbReference>
<dbReference type="EMBL" id="APND01000004">
    <property type="protein sequence ID" value="MES1930355.1"/>
    <property type="molecule type" value="Genomic_DNA"/>
</dbReference>
<dbReference type="InterPro" id="IPR011708">
    <property type="entry name" value="DNA_pol3_alpha_NTPase_dom"/>
</dbReference>
<dbReference type="Gene3D" id="3.20.20.140">
    <property type="entry name" value="Metal-dependent hydrolases"/>
    <property type="match status" value="1"/>
</dbReference>
<proteinExistence type="predicted"/>
<keyword evidence="6" id="KW-0548">Nucleotidyltransferase</keyword>
<dbReference type="Pfam" id="PF14579">
    <property type="entry name" value="HHH_6"/>
    <property type="match status" value="1"/>
</dbReference>
<evidence type="ECO:0000256" key="5">
    <source>
        <dbReference type="ARBA" id="ARBA00022679"/>
    </source>
</evidence>
<evidence type="ECO:0000256" key="9">
    <source>
        <dbReference type="ARBA" id="ARBA00049244"/>
    </source>
</evidence>
<accession>A0ABV2B383</accession>
<comment type="subcellular location">
    <subcellularLocation>
        <location evidence="1">Cytoplasm</location>
    </subcellularLocation>
</comment>
<gene>
    <name evidence="11" type="ORF">SADO_13908</name>
</gene>
<dbReference type="InterPro" id="IPR040982">
    <property type="entry name" value="DNA_pol3_finger"/>
</dbReference>
<dbReference type="Gene3D" id="1.10.10.1600">
    <property type="entry name" value="Bacterial DNA polymerase III alpha subunit, thumb domain"/>
    <property type="match status" value="1"/>
</dbReference>
<dbReference type="NCBIfam" id="NF004226">
    <property type="entry name" value="PRK05673.1"/>
    <property type="match status" value="1"/>
</dbReference>
<evidence type="ECO:0000256" key="8">
    <source>
        <dbReference type="ARBA" id="ARBA00022932"/>
    </source>
</evidence>
<dbReference type="SUPFAM" id="SSF89550">
    <property type="entry name" value="PHP domain-like"/>
    <property type="match status" value="1"/>
</dbReference>
<dbReference type="InterPro" id="IPR004365">
    <property type="entry name" value="NA-bd_OB_tRNA"/>
</dbReference>
<dbReference type="Proteomes" id="UP001460888">
    <property type="component" value="Unassembled WGS sequence"/>
</dbReference>
<reference evidence="11 12" key="1">
    <citation type="submission" date="2013-03" db="EMBL/GenBank/DDBJ databases">
        <title>Salinisphaera dokdonensis CL-ES53 Genome Sequencing.</title>
        <authorList>
            <person name="Li C."/>
            <person name="Lai Q."/>
            <person name="Shao Z."/>
        </authorList>
    </citation>
    <scope>NUCLEOTIDE SEQUENCE [LARGE SCALE GENOMIC DNA]</scope>
    <source>
        <strain evidence="11 12">CL-ES53</strain>
    </source>
</reference>
<dbReference type="CDD" id="cd07433">
    <property type="entry name" value="PHP_PolIIIA_DnaE1"/>
    <property type="match status" value="1"/>
</dbReference>
<comment type="caution">
    <text evidence="11">The sequence shown here is derived from an EMBL/GenBank/DDBJ whole genome shotgun (WGS) entry which is preliminary data.</text>
</comment>
<keyword evidence="12" id="KW-1185">Reference proteome</keyword>
<dbReference type="PANTHER" id="PTHR32294:SF0">
    <property type="entry name" value="DNA POLYMERASE III SUBUNIT ALPHA"/>
    <property type="match status" value="1"/>
</dbReference>
<keyword evidence="5" id="KW-0808">Transferase</keyword>
<protein>
    <recommendedName>
        <fullName evidence="3">DNA polymerase III subunit alpha</fullName>
        <ecNumber evidence="2">2.7.7.7</ecNumber>
    </recommendedName>
</protein>
<dbReference type="RefSeq" id="WP_353112483.1">
    <property type="nucleotide sequence ID" value="NZ_APND01000004.1"/>
</dbReference>
<evidence type="ECO:0000256" key="3">
    <source>
        <dbReference type="ARBA" id="ARBA00019114"/>
    </source>
</evidence>